<keyword evidence="5 7" id="KW-1133">Transmembrane helix</keyword>
<dbReference type="GeneID" id="108046070"/>
<comment type="subcellular location">
    <subcellularLocation>
        <location evidence="1">Membrane</location>
    </subcellularLocation>
</comment>
<feature type="transmembrane region" description="Helical" evidence="7">
    <location>
        <begin position="140"/>
        <end position="161"/>
    </location>
</feature>
<accession>A0A6P4ESL8</accession>
<evidence type="ECO:0000259" key="8">
    <source>
        <dbReference type="PROSITE" id="PS50939"/>
    </source>
</evidence>
<dbReference type="AlphaFoldDB" id="A0A6P4ESL8"/>
<dbReference type="GO" id="GO:0016020">
    <property type="term" value="C:membrane"/>
    <property type="evidence" value="ECO:0007669"/>
    <property type="project" value="UniProtKB-SubCell"/>
</dbReference>
<keyword evidence="4" id="KW-0249">Electron transport</keyword>
<reference evidence="10" key="1">
    <citation type="journal article" date="2021" name="Elife">
        <title>Highly contiguous assemblies of 101 drosophilid genomes.</title>
        <authorList>
            <person name="Kim B.Y."/>
            <person name="Wang J.R."/>
            <person name="Miller D.E."/>
            <person name="Barmina O."/>
            <person name="Delaney E."/>
            <person name="Thompson A."/>
            <person name="Comeault A.A."/>
            <person name="Peede D."/>
            <person name="D'Agostino E.R."/>
            <person name="Pelaez J."/>
            <person name="Aguilar J.M."/>
            <person name="Haji D."/>
            <person name="Matsunaga T."/>
            <person name="Armstrong E.E."/>
            <person name="Zych M."/>
            <person name="Ogawa Y."/>
            <person name="Stamenkovic-Radak M."/>
            <person name="Jelic M."/>
            <person name="Veselinovic M.S."/>
            <person name="Tanaskovic M."/>
            <person name="Eric P."/>
            <person name="Gao J.J."/>
            <person name="Katoh T.K."/>
            <person name="Toda M.J."/>
            <person name="Watabe H."/>
            <person name="Watada M."/>
            <person name="Davis J.S."/>
            <person name="Moyle L.C."/>
            <person name="Manoli G."/>
            <person name="Bertolini E."/>
            <person name="Kostal V."/>
            <person name="Hawley R.S."/>
            <person name="Takahashi A."/>
            <person name="Jones C.D."/>
            <person name="Price D.K."/>
            <person name="Whiteman N."/>
            <person name="Kopp A."/>
            <person name="Matute D.R."/>
            <person name="Petrov D.A."/>
        </authorList>
    </citation>
    <scope>NUCLEOTIDE SEQUENCE [LARGE SCALE GENOMIC DNA]</scope>
</reference>
<dbReference type="OMA" id="QWFALNL"/>
<evidence type="ECO:0000256" key="3">
    <source>
        <dbReference type="ARBA" id="ARBA00022692"/>
    </source>
</evidence>
<keyword evidence="3 7" id="KW-0812">Transmembrane</keyword>
<dbReference type="Pfam" id="PF03188">
    <property type="entry name" value="Cytochrom_B561"/>
    <property type="match status" value="1"/>
</dbReference>
<dbReference type="Gene3D" id="1.20.120.1770">
    <property type="match status" value="1"/>
</dbReference>
<evidence type="ECO:0000313" key="11">
    <source>
        <dbReference type="RefSeq" id="XP_016981112.1"/>
    </source>
</evidence>
<proteinExistence type="predicted"/>
<protein>
    <submittedName>
        <fullName evidence="11">Uncharacterized protein LOC108046070</fullName>
    </submittedName>
</protein>
<gene>
    <name evidence="11" type="primary">LOC108046070</name>
    <name evidence="9" type="synonym">108046070</name>
</gene>
<sequence length="255" mass="28259">MSHVQNVTTDHVVIYEFAWPLLVALFEVDLYRIALELVAHALLTVVAVVVVRKSLGMDDSRSGQHAVYSTVGLIFCAGEALLVCHSWWLKDLTSRRRLVLLHMVLGMAGLWLGLIGIFLKSLAKSRAKERDRHFASKHGACGLLGFLLVAGSLVTGLALVHLSHLVLHLVHRLTGFCGFVCLCCCQWFALNLGFARREWSSGQIKWLKIITLGATVAVTGYEFLCLAKDIVHLLPRSWFTGIGLKMKDLSDLVVE</sequence>
<evidence type="ECO:0000256" key="4">
    <source>
        <dbReference type="ARBA" id="ARBA00022982"/>
    </source>
</evidence>
<dbReference type="OrthoDB" id="7867181at2759"/>
<keyword evidence="2" id="KW-0813">Transport</keyword>
<evidence type="ECO:0000313" key="9">
    <source>
        <dbReference type="EnsemblMetazoa" id="XP_016981112.1"/>
    </source>
</evidence>
<feature type="transmembrane region" description="Helical" evidence="7">
    <location>
        <begin position="173"/>
        <end position="194"/>
    </location>
</feature>
<dbReference type="PROSITE" id="PS50939">
    <property type="entry name" value="CYTOCHROME_B561"/>
    <property type="match status" value="1"/>
</dbReference>
<evidence type="ECO:0000256" key="7">
    <source>
        <dbReference type="SAM" id="Phobius"/>
    </source>
</evidence>
<name>A0A6P4ESL8_DRORH</name>
<feature type="domain" description="Cytochrome b561" evidence="8">
    <location>
        <begin position="34"/>
        <end position="235"/>
    </location>
</feature>
<feature type="transmembrane region" description="Helical" evidence="7">
    <location>
        <begin position="37"/>
        <end position="55"/>
    </location>
</feature>
<dbReference type="SMART" id="SM00665">
    <property type="entry name" value="B561"/>
    <property type="match status" value="1"/>
</dbReference>
<feature type="transmembrane region" description="Helical" evidence="7">
    <location>
        <begin position="67"/>
        <end position="88"/>
    </location>
</feature>
<dbReference type="Proteomes" id="UP001652680">
    <property type="component" value="Unassembled WGS sequence"/>
</dbReference>
<evidence type="ECO:0000256" key="6">
    <source>
        <dbReference type="ARBA" id="ARBA00023136"/>
    </source>
</evidence>
<evidence type="ECO:0000256" key="5">
    <source>
        <dbReference type="ARBA" id="ARBA00022989"/>
    </source>
</evidence>
<reference evidence="9" key="3">
    <citation type="submission" date="2025-05" db="UniProtKB">
        <authorList>
            <consortium name="EnsemblMetazoa"/>
        </authorList>
    </citation>
    <scope>IDENTIFICATION</scope>
</reference>
<evidence type="ECO:0000256" key="1">
    <source>
        <dbReference type="ARBA" id="ARBA00004370"/>
    </source>
</evidence>
<dbReference type="InterPro" id="IPR006593">
    <property type="entry name" value="Cyt_b561/ferric_Rdtase_TM"/>
</dbReference>
<dbReference type="EnsemblMetazoa" id="XM_017125623.1">
    <property type="protein sequence ID" value="XP_016981112.1"/>
    <property type="gene ID" value="LOC108046070"/>
</dbReference>
<keyword evidence="6 7" id="KW-0472">Membrane</keyword>
<keyword evidence="10" id="KW-1185">Reference proteome</keyword>
<organism evidence="11">
    <name type="scientific">Drosophila rhopaloa</name>
    <name type="common">Fruit fly</name>
    <dbReference type="NCBI Taxonomy" id="1041015"/>
    <lineage>
        <taxon>Eukaryota</taxon>
        <taxon>Metazoa</taxon>
        <taxon>Ecdysozoa</taxon>
        <taxon>Arthropoda</taxon>
        <taxon>Hexapoda</taxon>
        <taxon>Insecta</taxon>
        <taxon>Pterygota</taxon>
        <taxon>Neoptera</taxon>
        <taxon>Endopterygota</taxon>
        <taxon>Diptera</taxon>
        <taxon>Brachycera</taxon>
        <taxon>Muscomorpha</taxon>
        <taxon>Ephydroidea</taxon>
        <taxon>Drosophilidae</taxon>
        <taxon>Drosophila</taxon>
        <taxon>Sophophora</taxon>
    </lineage>
</organism>
<evidence type="ECO:0000313" key="10">
    <source>
        <dbReference type="Proteomes" id="UP001652680"/>
    </source>
</evidence>
<feature type="transmembrane region" description="Helical" evidence="7">
    <location>
        <begin position="100"/>
        <end position="119"/>
    </location>
</feature>
<reference evidence="11" key="2">
    <citation type="submission" date="2025-04" db="UniProtKB">
        <authorList>
            <consortium name="RefSeq"/>
        </authorList>
    </citation>
    <scope>IDENTIFICATION</scope>
</reference>
<dbReference type="CDD" id="cd08554">
    <property type="entry name" value="Cyt_b561"/>
    <property type="match status" value="1"/>
</dbReference>
<dbReference type="RefSeq" id="XP_016981112.1">
    <property type="nucleotide sequence ID" value="XM_017125623.1"/>
</dbReference>
<evidence type="ECO:0000256" key="2">
    <source>
        <dbReference type="ARBA" id="ARBA00022448"/>
    </source>
</evidence>